<evidence type="ECO:0000256" key="9">
    <source>
        <dbReference type="ARBA" id="ARBA00023136"/>
    </source>
</evidence>
<dbReference type="PROSITE" id="PS50076">
    <property type="entry name" value="DNAJ_2"/>
    <property type="match status" value="1"/>
</dbReference>
<dbReference type="SMART" id="SM00271">
    <property type="entry name" value="DnaJ"/>
    <property type="match status" value="1"/>
</dbReference>
<dbReference type="GO" id="GO:0005739">
    <property type="term" value="C:mitochondrion"/>
    <property type="evidence" value="ECO:0007669"/>
    <property type="project" value="TreeGrafter"/>
</dbReference>
<protein>
    <recommendedName>
        <fullName evidence="18">Mitochondrial glycine transporter</fullName>
    </recommendedName>
</protein>
<keyword evidence="7 12" id="KW-0863">Zinc-finger</keyword>
<dbReference type="EMBL" id="CAJOBB010001399">
    <property type="protein sequence ID" value="CAF3851537.1"/>
    <property type="molecule type" value="Genomic_DNA"/>
</dbReference>
<dbReference type="InterPro" id="IPR002067">
    <property type="entry name" value="MCP"/>
</dbReference>
<dbReference type="GO" id="GO:0051082">
    <property type="term" value="F:unfolded protein binding"/>
    <property type="evidence" value="ECO:0007669"/>
    <property type="project" value="InterPro"/>
</dbReference>
<dbReference type="FunFam" id="2.60.260.20:FF:000005">
    <property type="entry name" value="Chaperone protein dnaJ 1, mitochondrial"/>
    <property type="match status" value="1"/>
</dbReference>
<dbReference type="GO" id="GO:0005524">
    <property type="term" value="F:ATP binding"/>
    <property type="evidence" value="ECO:0007669"/>
    <property type="project" value="InterPro"/>
</dbReference>
<dbReference type="PANTHER" id="PTHR44145:SF3">
    <property type="entry name" value="DNAJ HOMOLOG SUBFAMILY A MEMBER 3, MITOCHONDRIAL"/>
    <property type="match status" value="1"/>
</dbReference>
<dbReference type="InterPro" id="IPR012724">
    <property type="entry name" value="DnaJ"/>
</dbReference>
<dbReference type="CDD" id="cd06257">
    <property type="entry name" value="DnaJ"/>
    <property type="match status" value="1"/>
</dbReference>
<dbReference type="AlphaFoldDB" id="A0A819EMA7"/>
<dbReference type="InterPro" id="IPR036410">
    <property type="entry name" value="HSP_DnaJ_Cys-rich_dom_sf"/>
</dbReference>
<dbReference type="Gene3D" id="2.10.230.10">
    <property type="entry name" value="Heat shock protein DnaJ, cysteine-rich domain"/>
    <property type="match status" value="1"/>
</dbReference>
<evidence type="ECO:0000256" key="8">
    <source>
        <dbReference type="ARBA" id="ARBA00022833"/>
    </source>
</evidence>
<dbReference type="PROSITE" id="PS00636">
    <property type="entry name" value="DNAJ_1"/>
    <property type="match status" value="1"/>
</dbReference>
<evidence type="ECO:0000259" key="14">
    <source>
        <dbReference type="PROSITE" id="PS50076"/>
    </source>
</evidence>
<dbReference type="PROSITE" id="PS51188">
    <property type="entry name" value="ZF_CR"/>
    <property type="match status" value="1"/>
</dbReference>
<dbReference type="Gene3D" id="2.60.260.20">
    <property type="entry name" value="Urease metallochaperone UreE, N-terminal domain"/>
    <property type="match status" value="2"/>
</dbReference>
<evidence type="ECO:0000256" key="1">
    <source>
        <dbReference type="ARBA" id="ARBA00004141"/>
    </source>
</evidence>
<feature type="zinc finger region" description="CR-type" evidence="12">
    <location>
        <begin position="240"/>
        <end position="318"/>
    </location>
</feature>
<reference evidence="16" key="1">
    <citation type="submission" date="2021-02" db="EMBL/GenBank/DDBJ databases">
        <authorList>
            <person name="Nowell W R."/>
        </authorList>
    </citation>
    <scope>NUCLEOTIDE SEQUENCE</scope>
</reference>
<evidence type="ECO:0000256" key="12">
    <source>
        <dbReference type="PROSITE-ProRule" id="PRU00546"/>
    </source>
</evidence>
<dbReference type="SUPFAM" id="SSF57938">
    <property type="entry name" value="DnaJ/Hsp40 cysteine-rich domain"/>
    <property type="match status" value="1"/>
</dbReference>
<gene>
    <name evidence="16" type="ORF">KXQ929_LOCUS20129</name>
</gene>
<feature type="region of interest" description="Disordered" evidence="13">
    <location>
        <begin position="450"/>
        <end position="471"/>
    </location>
</feature>
<keyword evidence="4 11" id="KW-0812">Transmembrane</keyword>
<comment type="similarity">
    <text evidence="2">Belongs to the mitochondrial carrier (TC 2.A.29) family.</text>
</comment>
<evidence type="ECO:0000256" key="6">
    <source>
        <dbReference type="ARBA" id="ARBA00022737"/>
    </source>
</evidence>
<dbReference type="CDD" id="cd10747">
    <property type="entry name" value="DnaJ_C"/>
    <property type="match status" value="1"/>
</dbReference>
<comment type="subcellular location">
    <subcellularLocation>
        <location evidence="1">Membrane</location>
        <topology evidence="1">Multi-pass membrane protein</topology>
    </subcellularLocation>
</comment>
<dbReference type="InterPro" id="IPR001305">
    <property type="entry name" value="HSP_DnaJ_Cys-rich_dom"/>
</dbReference>
<evidence type="ECO:0000256" key="5">
    <source>
        <dbReference type="ARBA" id="ARBA00022723"/>
    </source>
</evidence>
<evidence type="ECO:0000256" key="13">
    <source>
        <dbReference type="SAM" id="MobiDB-lite"/>
    </source>
</evidence>
<dbReference type="InterPro" id="IPR023395">
    <property type="entry name" value="MCP_dom_sf"/>
</dbReference>
<evidence type="ECO:0000256" key="11">
    <source>
        <dbReference type="PROSITE-ProRule" id="PRU00282"/>
    </source>
</evidence>
<evidence type="ECO:0000259" key="15">
    <source>
        <dbReference type="PROSITE" id="PS51188"/>
    </source>
</evidence>
<dbReference type="Gene3D" id="1.10.287.110">
    <property type="entry name" value="DnaJ domain"/>
    <property type="match status" value="1"/>
</dbReference>
<dbReference type="GO" id="GO:0008270">
    <property type="term" value="F:zinc ion binding"/>
    <property type="evidence" value="ECO:0007669"/>
    <property type="project" value="UniProtKB-KW"/>
</dbReference>
<evidence type="ECO:0000313" key="16">
    <source>
        <dbReference type="EMBL" id="CAF3851537.1"/>
    </source>
</evidence>
<dbReference type="GO" id="GO:0043066">
    <property type="term" value="P:negative regulation of apoptotic process"/>
    <property type="evidence" value="ECO:0007669"/>
    <property type="project" value="TreeGrafter"/>
</dbReference>
<evidence type="ECO:0000256" key="10">
    <source>
        <dbReference type="ARBA" id="ARBA00023186"/>
    </source>
</evidence>
<feature type="domain" description="J" evidence="14">
    <location>
        <begin position="81"/>
        <end position="147"/>
    </location>
</feature>
<dbReference type="GO" id="GO:0055085">
    <property type="term" value="P:transmembrane transport"/>
    <property type="evidence" value="ECO:0007669"/>
    <property type="project" value="InterPro"/>
</dbReference>
<sequence length="746" mass="83182">MLVSSHCVIRSSSLVTKYFTKCFLSNLVSKRYLPLENSLGSNLNRSQFLNSSNTIPLQLSAIISNLHTRSFHTSSQRNKKDYYEVLGISKTATAKDIKKAYYALAKQYHPDTTDKKDAATTKRFQEVSEAYEVLSDETKRKNYDTYGMGSDPFSSSQESYPGADFRGRSTDPKQGGFRGYEYYQSQVDPEELFRKIFGDAFNRGGFGNHDWMDEAEENKFGRQGISQLALDLTFQEAVLGCNKDVNVRIVDVCPSCGGTRCAAGTKPQPCRTCNGTGMETIETGPFFLRATCRTCHGRCETIAKPCYECSGKGKTIQKKFVTIPIPAGVEDGQAMRVNLGISEVYVTFRVKSSEKFRRDKEDIHSDINITIAQAALGGTVKVPGIYGEHELQIPPGTQSHQRFRLAGKGIKRLQGSGTGDHYVHVKIKIPTRLTNEQKTLLLSFAEHDKDTEGTVNGSSKTKTPEKPKEKEVSKSGFYPLIAGATSAFITTTLYQPLDFLKTQIQEPKNGISKRSIRSITQHTIKQYSAFRLWRGLTPSLFRAVPGSALYFHLLNLVKEKIPKKKQTFLVNGLCGALARGAADLVVFPFTLIKARLESSRYTTMSMITVIQHVYSTQGLKGFYTGLLPTLARDLPFSGIYYMSYRKLKDNMSDDTNISSNKIWFTSQAAISVAAGLIASFITQPADVIKTYRQVAPADYKNVYMTVKSIIKTDGLIGFARGFLLRASRRTLVAATAWTLYEYLLKQ</sequence>
<feature type="repeat" description="Solcar" evidence="11">
    <location>
        <begin position="662"/>
        <end position="746"/>
    </location>
</feature>
<evidence type="ECO:0000256" key="2">
    <source>
        <dbReference type="ARBA" id="ARBA00006375"/>
    </source>
</evidence>
<keyword evidence="9 11" id="KW-0472">Membrane</keyword>
<dbReference type="PANTHER" id="PTHR44145">
    <property type="entry name" value="DNAJ HOMOLOG SUBFAMILY A MEMBER 3, MITOCHONDRIAL"/>
    <property type="match status" value="1"/>
</dbReference>
<feature type="region of interest" description="Disordered" evidence="13">
    <location>
        <begin position="144"/>
        <end position="171"/>
    </location>
</feature>
<dbReference type="GO" id="GO:0007005">
    <property type="term" value="P:mitochondrion organization"/>
    <property type="evidence" value="ECO:0007669"/>
    <property type="project" value="TreeGrafter"/>
</dbReference>
<dbReference type="GO" id="GO:0006457">
    <property type="term" value="P:protein folding"/>
    <property type="evidence" value="ECO:0007669"/>
    <property type="project" value="InterPro"/>
</dbReference>
<dbReference type="SUPFAM" id="SSF49493">
    <property type="entry name" value="HSP40/DnaJ peptide-binding domain"/>
    <property type="match status" value="2"/>
</dbReference>
<dbReference type="InterPro" id="IPR018108">
    <property type="entry name" value="MCP_transmembrane"/>
</dbReference>
<dbReference type="SUPFAM" id="SSF103506">
    <property type="entry name" value="Mitochondrial carrier"/>
    <property type="match status" value="1"/>
</dbReference>
<dbReference type="InterPro" id="IPR001623">
    <property type="entry name" value="DnaJ_domain"/>
</dbReference>
<dbReference type="HAMAP" id="MF_01152">
    <property type="entry name" value="DnaJ"/>
    <property type="match status" value="1"/>
</dbReference>
<dbReference type="PROSITE" id="PS50920">
    <property type="entry name" value="SOLCAR"/>
    <property type="match status" value="3"/>
</dbReference>
<dbReference type="InterPro" id="IPR018253">
    <property type="entry name" value="DnaJ_domain_CS"/>
</dbReference>
<dbReference type="PRINTS" id="PR00926">
    <property type="entry name" value="MITOCARRIER"/>
</dbReference>
<dbReference type="CDD" id="cd10719">
    <property type="entry name" value="DnaJ_zf"/>
    <property type="match status" value="1"/>
</dbReference>
<feature type="domain" description="CR-type" evidence="15">
    <location>
        <begin position="240"/>
        <end position="318"/>
    </location>
</feature>
<evidence type="ECO:0000256" key="7">
    <source>
        <dbReference type="ARBA" id="ARBA00022771"/>
    </source>
</evidence>
<dbReference type="InterPro" id="IPR036869">
    <property type="entry name" value="J_dom_sf"/>
</dbReference>
<keyword evidence="10" id="KW-0143">Chaperone</keyword>
<dbReference type="GO" id="GO:0009408">
    <property type="term" value="P:response to heat"/>
    <property type="evidence" value="ECO:0007669"/>
    <property type="project" value="InterPro"/>
</dbReference>
<dbReference type="GO" id="GO:0031072">
    <property type="term" value="F:heat shock protein binding"/>
    <property type="evidence" value="ECO:0007669"/>
    <property type="project" value="InterPro"/>
</dbReference>
<dbReference type="InterPro" id="IPR008971">
    <property type="entry name" value="HSP40/DnaJ_pept-bd"/>
</dbReference>
<feature type="repeat" description="Solcar" evidence="11">
    <location>
        <begin position="474"/>
        <end position="560"/>
    </location>
</feature>
<dbReference type="GO" id="GO:0016020">
    <property type="term" value="C:membrane"/>
    <property type="evidence" value="ECO:0007669"/>
    <property type="project" value="UniProtKB-SubCell"/>
</dbReference>
<keyword evidence="6" id="KW-0677">Repeat</keyword>
<dbReference type="Pfam" id="PF00684">
    <property type="entry name" value="DnaJ_CXXCXGXG"/>
    <property type="match status" value="1"/>
</dbReference>
<dbReference type="Pfam" id="PF00226">
    <property type="entry name" value="DnaJ"/>
    <property type="match status" value="1"/>
</dbReference>
<evidence type="ECO:0000256" key="4">
    <source>
        <dbReference type="ARBA" id="ARBA00022692"/>
    </source>
</evidence>
<evidence type="ECO:0008006" key="18">
    <source>
        <dbReference type="Google" id="ProtNLM"/>
    </source>
</evidence>
<dbReference type="Proteomes" id="UP000663868">
    <property type="component" value="Unassembled WGS sequence"/>
</dbReference>
<dbReference type="InterPro" id="IPR051938">
    <property type="entry name" value="Apopto_cytoskel_mod"/>
</dbReference>
<keyword evidence="8 12" id="KW-0862">Zinc</keyword>
<evidence type="ECO:0000313" key="17">
    <source>
        <dbReference type="Proteomes" id="UP000663868"/>
    </source>
</evidence>
<organism evidence="16 17">
    <name type="scientific">Adineta steineri</name>
    <dbReference type="NCBI Taxonomy" id="433720"/>
    <lineage>
        <taxon>Eukaryota</taxon>
        <taxon>Metazoa</taxon>
        <taxon>Spiralia</taxon>
        <taxon>Gnathifera</taxon>
        <taxon>Rotifera</taxon>
        <taxon>Eurotatoria</taxon>
        <taxon>Bdelloidea</taxon>
        <taxon>Adinetida</taxon>
        <taxon>Adinetidae</taxon>
        <taxon>Adineta</taxon>
    </lineage>
</organism>
<dbReference type="PRINTS" id="PR00625">
    <property type="entry name" value="JDOMAIN"/>
</dbReference>
<keyword evidence="3" id="KW-0813">Transport</keyword>
<comment type="caution">
    <text evidence="16">The sequence shown here is derived from an EMBL/GenBank/DDBJ whole genome shotgun (WGS) entry which is preliminary data.</text>
</comment>
<accession>A0A819EMA7</accession>
<feature type="compositionally biased region" description="Basic and acidic residues" evidence="13">
    <location>
        <begin position="462"/>
        <end position="471"/>
    </location>
</feature>
<proteinExistence type="inferred from homology"/>
<dbReference type="Pfam" id="PF01556">
    <property type="entry name" value="DnaJ_C"/>
    <property type="match status" value="1"/>
</dbReference>
<name>A0A819EMA7_9BILA</name>
<dbReference type="SUPFAM" id="SSF46565">
    <property type="entry name" value="Chaperone J-domain"/>
    <property type="match status" value="1"/>
</dbReference>
<evidence type="ECO:0000256" key="3">
    <source>
        <dbReference type="ARBA" id="ARBA00022448"/>
    </source>
</evidence>
<feature type="repeat" description="Solcar" evidence="11">
    <location>
        <begin position="566"/>
        <end position="650"/>
    </location>
</feature>
<dbReference type="InterPro" id="IPR002939">
    <property type="entry name" value="DnaJ_C"/>
</dbReference>
<dbReference type="Gene3D" id="1.50.40.10">
    <property type="entry name" value="Mitochondrial carrier domain"/>
    <property type="match status" value="1"/>
</dbReference>
<keyword evidence="5 12" id="KW-0479">Metal-binding</keyword>
<dbReference type="Pfam" id="PF00153">
    <property type="entry name" value="Mito_carr"/>
    <property type="match status" value="3"/>
</dbReference>